<organism evidence="1">
    <name type="scientific">Anguilla anguilla</name>
    <name type="common">European freshwater eel</name>
    <name type="synonym">Muraena anguilla</name>
    <dbReference type="NCBI Taxonomy" id="7936"/>
    <lineage>
        <taxon>Eukaryota</taxon>
        <taxon>Metazoa</taxon>
        <taxon>Chordata</taxon>
        <taxon>Craniata</taxon>
        <taxon>Vertebrata</taxon>
        <taxon>Euteleostomi</taxon>
        <taxon>Actinopterygii</taxon>
        <taxon>Neopterygii</taxon>
        <taxon>Teleostei</taxon>
        <taxon>Anguilliformes</taxon>
        <taxon>Anguillidae</taxon>
        <taxon>Anguilla</taxon>
    </lineage>
</organism>
<protein>
    <submittedName>
        <fullName evidence="1">Uncharacterized protein</fullName>
    </submittedName>
</protein>
<accession>A0A0E9WQE2</accession>
<name>A0A0E9WQE2_ANGAN</name>
<reference evidence="1" key="2">
    <citation type="journal article" date="2015" name="Fish Shellfish Immunol.">
        <title>Early steps in the European eel (Anguilla anguilla)-Vibrio vulnificus interaction in the gills: Role of the RtxA13 toxin.</title>
        <authorList>
            <person name="Callol A."/>
            <person name="Pajuelo D."/>
            <person name="Ebbesson L."/>
            <person name="Teles M."/>
            <person name="MacKenzie S."/>
            <person name="Amaro C."/>
        </authorList>
    </citation>
    <scope>NUCLEOTIDE SEQUENCE</scope>
</reference>
<proteinExistence type="predicted"/>
<dbReference type="EMBL" id="GBXM01016076">
    <property type="protein sequence ID" value="JAH92501.1"/>
    <property type="molecule type" value="Transcribed_RNA"/>
</dbReference>
<dbReference type="AlphaFoldDB" id="A0A0E9WQE2"/>
<evidence type="ECO:0000313" key="1">
    <source>
        <dbReference type="EMBL" id="JAH92501.1"/>
    </source>
</evidence>
<sequence length="29" mass="3233">MEQSKVLKCGLLYKYGLASFPLTYSAASY</sequence>
<reference evidence="1" key="1">
    <citation type="submission" date="2014-11" db="EMBL/GenBank/DDBJ databases">
        <authorList>
            <person name="Amaro Gonzalez C."/>
        </authorList>
    </citation>
    <scope>NUCLEOTIDE SEQUENCE</scope>
</reference>